<dbReference type="OrthoDB" id="9814580at2"/>
<evidence type="ECO:0000256" key="13">
    <source>
        <dbReference type="PIRNR" id="PIRNR004930"/>
    </source>
</evidence>
<organism evidence="16 17">
    <name type="scientific">Alteribacter lacisalsi</name>
    <dbReference type="NCBI Taxonomy" id="2045244"/>
    <lineage>
        <taxon>Bacteria</taxon>
        <taxon>Bacillati</taxon>
        <taxon>Bacillota</taxon>
        <taxon>Bacilli</taxon>
        <taxon>Bacillales</taxon>
        <taxon>Bacillaceae</taxon>
        <taxon>Alteribacter</taxon>
    </lineage>
</organism>
<feature type="binding site" evidence="14">
    <location>
        <position position="130"/>
    </location>
    <ligand>
        <name>L-threonine</name>
        <dbReference type="ChEBI" id="CHEBI:57926"/>
    </ligand>
</feature>
<dbReference type="RefSeq" id="WP_110521371.1">
    <property type="nucleotide sequence ID" value="NZ_PDOF01000003.1"/>
</dbReference>
<dbReference type="GO" id="GO:0061710">
    <property type="term" value="F:L-threonylcarbamoyladenylate synthase"/>
    <property type="evidence" value="ECO:0007669"/>
    <property type="project" value="UniProtKB-EC"/>
</dbReference>
<evidence type="ECO:0000256" key="9">
    <source>
        <dbReference type="ARBA" id="ARBA00022741"/>
    </source>
</evidence>
<dbReference type="SUPFAM" id="SSF55821">
    <property type="entry name" value="YrdC/RibB"/>
    <property type="match status" value="1"/>
</dbReference>
<evidence type="ECO:0000256" key="10">
    <source>
        <dbReference type="ARBA" id="ARBA00022840"/>
    </source>
</evidence>
<keyword evidence="10 13" id="KW-0067">ATP-binding</keyword>
<protein>
    <recommendedName>
        <fullName evidence="4 13">Threonylcarbamoyl-AMP synthase</fullName>
        <shortName evidence="13">TC-AMP synthase</shortName>
        <ecNumber evidence="3 13">2.7.7.87</ecNumber>
    </recommendedName>
    <alternativeName>
        <fullName evidence="11 13">L-threonylcarbamoyladenylate synthase</fullName>
    </alternativeName>
</protein>
<keyword evidence="6 13" id="KW-0808">Transferase</keyword>
<dbReference type="GO" id="GO:0008033">
    <property type="term" value="P:tRNA processing"/>
    <property type="evidence" value="ECO:0007669"/>
    <property type="project" value="UniProtKB-KW"/>
</dbReference>
<evidence type="ECO:0000256" key="1">
    <source>
        <dbReference type="ARBA" id="ARBA00004496"/>
    </source>
</evidence>
<comment type="subcellular location">
    <subcellularLocation>
        <location evidence="1 13">Cytoplasm</location>
    </subcellularLocation>
</comment>
<dbReference type="FunFam" id="3.90.870.10:FF:000008">
    <property type="entry name" value="Threonylcarbamoyl-AMP synthase"/>
    <property type="match status" value="1"/>
</dbReference>
<feature type="binding site" evidence="14">
    <location>
        <position position="44"/>
    </location>
    <ligand>
        <name>L-threonine</name>
        <dbReference type="ChEBI" id="CHEBI:57926"/>
    </ligand>
</feature>
<dbReference type="PIRSF" id="PIRSF004930">
    <property type="entry name" value="Tln_factor_SUA5"/>
    <property type="match status" value="1"/>
</dbReference>
<feature type="binding site" evidence="14">
    <location>
        <position position="243"/>
    </location>
    <ligand>
        <name>ATP</name>
        <dbReference type="ChEBI" id="CHEBI:30616"/>
    </ligand>
</feature>
<evidence type="ECO:0000313" key="17">
    <source>
        <dbReference type="Proteomes" id="UP000248066"/>
    </source>
</evidence>
<dbReference type="PANTHER" id="PTHR17490">
    <property type="entry name" value="SUA5"/>
    <property type="match status" value="1"/>
</dbReference>
<feature type="binding site" evidence="14">
    <location>
        <position position="204"/>
    </location>
    <ligand>
        <name>ATP</name>
        <dbReference type="ChEBI" id="CHEBI:30616"/>
    </ligand>
</feature>
<dbReference type="Pfam" id="PF03481">
    <property type="entry name" value="Sua5_C"/>
    <property type="match status" value="1"/>
</dbReference>
<feature type="binding site" evidence="14">
    <location>
        <position position="76"/>
    </location>
    <ligand>
        <name>L-threonine</name>
        <dbReference type="ChEBI" id="CHEBI:57926"/>
    </ligand>
</feature>
<dbReference type="InterPro" id="IPR017945">
    <property type="entry name" value="DHBP_synth_RibB-like_a/b_dom"/>
</dbReference>
<dbReference type="InterPro" id="IPR005145">
    <property type="entry name" value="Sua5_C"/>
</dbReference>
<evidence type="ECO:0000256" key="3">
    <source>
        <dbReference type="ARBA" id="ARBA00012584"/>
    </source>
</evidence>
<dbReference type="FunFam" id="3.40.50.11030:FF:000001">
    <property type="entry name" value="Threonylcarbamoyl-AMP synthase"/>
    <property type="match status" value="1"/>
</dbReference>
<keyword evidence="17" id="KW-1185">Reference proteome</keyword>
<keyword evidence="9 13" id="KW-0547">Nucleotide-binding</keyword>
<dbReference type="GO" id="GO:0005524">
    <property type="term" value="F:ATP binding"/>
    <property type="evidence" value="ECO:0007669"/>
    <property type="project" value="UniProtKB-UniRule"/>
</dbReference>
<evidence type="ECO:0000256" key="7">
    <source>
        <dbReference type="ARBA" id="ARBA00022694"/>
    </source>
</evidence>
<dbReference type="EMBL" id="PDOF01000003">
    <property type="protein sequence ID" value="PYZ96096.1"/>
    <property type="molecule type" value="Genomic_DNA"/>
</dbReference>
<evidence type="ECO:0000256" key="11">
    <source>
        <dbReference type="ARBA" id="ARBA00029774"/>
    </source>
</evidence>
<evidence type="ECO:0000256" key="4">
    <source>
        <dbReference type="ARBA" id="ARBA00015492"/>
    </source>
</evidence>
<accession>A0A2W0H604</accession>
<dbReference type="GO" id="GO:0003725">
    <property type="term" value="F:double-stranded RNA binding"/>
    <property type="evidence" value="ECO:0007669"/>
    <property type="project" value="UniProtKB-UniRule"/>
</dbReference>
<evidence type="ECO:0000256" key="12">
    <source>
        <dbReference type="ARBA" id="ARBA00048366"/>
    </source>
</evidence>
<feature type="binding site" evidence="14">
    <location>
        <position position="126"/>
    </location>
    <ligand>
        <name>ATP</name>
        <dbReference type="ChEBI" id="CHEBI:30616"/>
    </ligand>
</feature>
<dbReference type="InterPro" id="IPR006070">
    <property type="entry name" value="Sua5-like_dom"/>
</dbReference>
<dbReference type="Pfam" id="PF01300">
    <property type="entry name" value="Sua5_yciO_yrdC"/>
    <property type="match status" value="1"/>
</dbReference>
<dbReference type="InterPro" id="IPR050156">
    <property type="entry name" value="TC-AMP_synthase_SUA5"/>
</dbReference>
<feature type="binding site" evidence="14">
    <location>
        <position position="190"/>
    </location>
    <ligand>
        <name>L-threonine</name>
        <dbReference type="ChEBI" id="CHEBI:57926"/>
    </ligand>
</feature>
<feature type="binding site" evidence="14">
    <location>
        <position position="150"/>
    </location>
    <ligand>
        <name>L-threonine</name>
        <dbReference type="ChEBI" id="CHEBI:57926"/>
    </ligand>
</feature>
<gene>
    <name evidence="16" type="ORF">CR205_17155</name>
</gene>
<comment type="catalytic activity">
    <reaction evidence="12 13">
        <text>L-threonine + hydrogencarbonate + ATP = L-threonylcarbamoyladenylate + diphosphate + H2O</text>
        <dbReference type="Rhea" id="RHEA:36407"/>
        <dbReference type="ChEBI" id="CHEBI:15377"/>
        <dbReference type="ChEBI" id="CHEBI:17544"/>
        <dbReference type="ChEBI" id="CHEBI:30616"/>
        <dbReference type="ChEBI" id="CHEBI:33019"/>
        <dbReference type="ChEBI" id="CHEBI:57926"/>
        <dbReference type="ChEBI" id="CHEBI:73682"/>
        <dbReference type="EC" id="2.7.7.87"/>
    </reaction>
</comment>
<dbReference type="GO" id="GO:0000049">
    <property type="term" value="F:tRNA binding"/>
    <property type="evidence" value="ECO:0007669"/>
    <property type="project" value="TreeGrafter"/>
</dbReference>
<dbReference type="PROSITE" id="PS51163">
    <property type="entry name" value="YRDC"/>
    <property type="match status" value="1"/>
</dbReference>
<evidence type="ECO:0000313" key="16">
    <source>
        <dbReference type="EMBL" id="PYZ96096.1"/>
    </source>
</evidence>
<dbReference type="InterPro" id="IPR038385">
    <property type="entry name" value="Sua5/YwlC_C"/>
</dbReference>
<dbReference type="AlphaFoldDB" id="A0A2W0H604"/>
<feature type="binding site" evidence="14">
    <location>
        <position position="152"/>
    </location>
    <ligand>
        <name>ATP</name>
        <dbReference type="ChEBI" id="CHEBI:30616"/>
    </ligand>
</feature>
<dbReference type="NCBIfam" id="TIGR00057">
    <property type="entry name" value="L-threonylcarbamoyladenylate synthase"/>
    <property type="match status" value="1"/>
</dbReference>
<keyword evidence="5 13" id="KW-0963">Cytoplasm</keyword>
<dbReference type="Proteomes" id="UP000248066">
    <property type="component" value="Unassembled WGS sequence"/>
</dbReference>
<proteinExistence type="inferred from homology"/>
<evidence type="ECO:0000256" key="2">
    <source>
        <dbReference type="ARBA" id="ARBA00007663"/>
    </source>
</evidence>
<dbReference type="Gene3D" id="3.90.870.10">
    <property type="entry name" value="DHBP synthase"/>
    <property type="match status" value="1"/>
</dbReference>
<feature type="binding site" evidence="14">
    <location>
        <position position="67"/>
    </location>
    <ligand>
        <name>ATP</name>
        <dbReference type="ChEBI" id="CHEBI:30616"/>
    </ligand>
</feature>
<comment type="similarity">
    <text evidence="2 13">Belongs to the SUA5 family.</text>
</comment>
<feature type="binding site" evidence="14">
    <location>
        <position position="160"/>
    </location>
    <ligand>
        <name>ATP</name>
        <dbReference type="ChEBI" id="CHEBI:30616"/>
    </ligand>
</feature>
<feature type="domain" description="YrdC-like" evidence="15">
    <location>
        <begin position="22"/>
        <end position="208"/>
    </location>
</feature>
<name>A0A2W0H604_9BACI</name>
<dbReference type="PANTHER" id="PTHR17490:SF16">
    <property type="entry name" value="THREONYLCARBAMOYL-AMP SYNTHASE"/>
    <property type="match status" value="1"/>
</dbReference>
<comment type="caution">
    <text evidence="16">The sequence shown here is derived from an EMBL/GenBank/DDBJ whole genome shotgun (WGS) entry which is preliminary data.</text>
</comment>
<evidence type="ECO:0000256" key="6">
    <source>
        <dbReference type="ARBA" id="ARBA00022679"/>
    </source>
</evidence>
<evidence type="ECO:0000256" key="8">
    <source>
        <dbReference type="ARBA" id="ARBA00022695"/>
    </source>
</evidence>
<dbReference type="GO" id="GO:0005737">
    <property type="term" value="C:cytoplasm"/>
    <property type="evidence" value="ECO:0007669"/>
    <property type="project" value="UniProtKB-SubCell"/>
</dbReference>
<dbReference type="Gene3D" id="3.40.50.11030">
    <property type="entry name" value="Threonylcarbamoyl-AMP synthase, C-terminal domain"/>
    <property type="match status" value="1"/>
</dbReference>
<sequence>MNARNYTHYFIVDINVDNLSENQAVKDAAALLRKNETVAFPTETVYGLGGNALSGEAIARIFKAKGRPADNPLIAHVADKEDIYRYTEDVNEKAEQLIDAFWPGPLTLIFPHNGSLSEAVTAGLPTVAIRMPGHPLALALIRKAGVPVAAPSANTSGRPSPTSAAHVRVDLDGKIAAVVDGGATGVGLESTVVDCSGDIPVILRPGGITKEQLEEVIGPVEVDPALAAETAAPRSPGMKYTHYAPNAALTVVEGSDRFFQEQIDEAARSGRRVGILVPEEKAGRYTGAAEQVVCGSSHDLRTVARDLYAGLRAFDLSGRSDVIFAAAVPETDIGQAVMNRLRKAAGNRIVSEK</sequence>
<keyword evidence="7 13" id="KW-0819">tRNA processing</keyword>
<evidence type="ECO:0000256" key="5">
    <source>
        <dbReference type="ARBA" id="ARBA00022490"/>
    </source>
</evidence>
<dbReference type="GO" id="GO:0006450">
    <property type="term" value="P:regulation of translational fidelity"/>
    <property type="evidence" value="ECO:0007669"/>
    <property type="project" value="TreeGrafter"/>
</dbReference>
<reference evidence="16 17" key="1">
    <citation type="submission" date="2017-10" db="EMBL/GenBank/DDBJ databases">
        <title>Bacillus sp. nov., a halophilic bacterium isolated from a Yangshapao Lake.</title>
        <authorList>
            <person name="Wang H."/>
        </authorList>
    </citation>
    <scope>NUCLEOTIDE SEQUENCE [LARGE SCALE GENOMIC DNA]</scope>
    <source>
        <strain evidence="16 17">YSP-3</strain>
    </source>
</reference>
<keyword evidence="8 13" id="KW-0548">Nucleotidyltransferase</keyword>
<dbReference type="EC" id="2.7.7.87" evidence="3 13"/>
<comment type="function">
    <text evidence="13">Required for the formation of a threonylcarbamoyl group on adenosine at position 37 (t(6)A37) in tRNAs that read codons beginning with adenine.</text>
</comment>
<dbReference type="InterPro" id="IPR010923">
    <property type="entry name" value="T(6)A37_SUA5"/>
</dbReference>
<evidence type="ECO:0000256" key="14">
    <source>
        <dbReference type="PIRSR" id="PIRSR004930-1"/>
    </source>
</evidence>
<feature type="binding site" evidence="14">
    <location>
        <position position="71"/>
    </location>
    <ligand>
        <name>ATP</name>
        <dbReference type="ChEBI" id="CHEBI:30616"/>
    </ligand>
</feature>
<evidence type="ECO:0000259" key="15">
    <source>
        <dbReference type="PROSITE" id="PS51163"/>
    </source>
</evidence>